<evidence type="ECO:0000256" key="6">
    <source>
        <dbReference type="ARBA" id="ARBA00034103"/>
    </source>
</evidence>
<evidence type="ECO:0000256" key="3">
    <source>
        <dbReference type="ARBA" id="ARBA00022483"/>
    </source>
</evidence>
<evidence type="ECO:0000313" key="10">
    <source>
        <dbReference type="RefSeq" id="XP_026545200.1"/>
    </source>
</evidence>
<evidence type="ECO:0000256" key="8">
    <source>
        <dbReference type="SAM" id="MobiDB-lite"/>
    </source>
</evidence>
<dbReference type="PANTHER" id="PTHR16705">
    <property type="entry name" value="COMPLEXIN"/>
    <property type="match status" value="1"/>
</dbReference>
<dbReference type="KEGG" id="nss:113426967"/>
<keyword evidence="4" id="KW-0532">Neurotransmitter transport</keyword>
<dbReference type="GeneID" id="113426967"/>
<dbReference type="CDD" id="cd22809">
    <property type="entry name" value="Complexin_NTD_CPLX_III_IV"/>
    <property type="match status" value="1"/>
</dbReference>
<accession>A0A6J1VQA3</accession>
<feature type="compositionally biased region" description="Basic and acidic residues" evidence="8">
    <location>
        <begin position="20"/>
        <end position="35"/>
    </location>
</feature>
<name>A0A6J1VQA3_9SAUR</name>
<keyword evidence="3" id="KW-0268">Exocytosis</keyword>
<feature type="compositionally biased region" description="Basic and acidic residues" evidence="8">
    <location>
        <begin position="66"/>
        <end position="83"/>
    </location>
</feature>
<keyword evidence="5" id="KW-0770">Synapse</keyword>
<evidence type="ECO:0000256" key="5">
    <source>
        <dbReference type="ARBA" id="ARBA00023018"/>
    </source>
</evidence>
<proteinExistence type="inferred from homology"/>
<dbReference type="InterPro" id="IPR008849">
    <property type="entry name" value="Synaphin"/>
</dbReference>
<keyword evidence="9" id="KW-1185">Reference proteome</keyword>
<feature type="region of interest" description="Disordered" evidence="8">
    <location>
        <begin position="20"/>
        <end position="95"/>
    </location>
</feature>
<organism evidence="9 10">
    <name type="scientific">Notechis scutatus</name>
    <name type="common">mainland tiger snake</name>
    <dbReference type="NCBI Taxonomy" id="8663"/>
    <lineage>
        <taxon>Eukaryota</taxon>
        <taxon>Metazoa</taxon>
        <taxon>Chordata</taxon>
        <taxon>Craniata</taxon>
        <taxon>Vertebrata</taxon>
        <taxon>Euteleostomi</taxon>
        <taxon>Lepidosauria</taxon>
        <taxon>Squamata</taxon>
        <taxon>Bifurcata</taxon>
        <taxon>Unidentata</taxon>
        <taxon>Episquamata</taxon>
        <taxon>Toxicofera</taxon>
        <taxon>Serpentes</taxon>
        <taxon>Colubroidea</taxon>
        <taxon>Elapidae</taxon>
        <taxon>Hydrophiinae</taxon>
        <taxon>Notechis</taxon>
    </lineage>
</organism>
<evidence type="ECO:0000256" key="7">
    <source>
        <dbReference type="ARBA" id="ARBA00037297"/>
    </source>
</evidence>
<comment type="function">
    <text evidence="7">Positively regulates a late step in synaptic vesicle exocytosis.</text>
</comment>
<dbReference type="GO" id="GO:0043195">
    <property type="term" value="C:terminal bouton"/>
    <property type="evidence" value="ECO:0007669"/>
    <property type="project" value="TreeGrafter"/>
</dbReference>
<protein>
    <submittedName>
        <fullName evidence="10">Complexin-4-like</fullName>
    </submittedName>
</protein>
<dbReference type="GO" id="GO:0031201">
    <property type="term" value="C:SNARE complex"/>
    <property type="evidence" value="ECO:0007669"/>
    <property type="project" value="TreeGrafter"/>
</dbReference>
<dbReference type="GO" id="GO:0016079">
    <property type="term" value="P:synaptic vesicle exocytosis"/>
    <property type="evidence" value="ECO:0007669"/>
    <property type="project" value="TreeGrafter"/>
</dbReference>
<gene>
    <name evidence="10" type="primary">LOC113426967</name>
</gene>
<dbReference type="Pfam" id="PF05835">
    <property type="entry name" value="Synaphin"/>
    <property type="match status" value="1"/>
</dbReference>
<dbReference type="Proteomes" id="UP000504612">
    <property type="component" value="Unplaced"/>
</dbReference>
<dbReference type="PANTHER" id="PTHR16705:SF4">
    <property type="entry name" value="COMPLEXIN"/>
    <property type="match status" value="1"/>
</dbReference>
<dbReference type="RefSeq" id="XP_026545200.1">
    <property type="nucleotide sequence ID" value="XM_026689415.1"/>
</dbReference>
<evidence type="ECO:0000256" key="4">
    <source>
        <dbReference type="ARBA" id="ARBA00022775"/>
    </source>
</evidence>
<evidence type="ECO:0000256" key="1">
    <source>
        <dbReference type="ARBA" id="ARBA00005396"/>
    </source>
</evidence>
<comment type="subcellular location">
    <subcellularLocation>
        <location evidence="6">Synapse</location>
    </subcellularLocation>
</comment>
<reference evidence="10" key="1">
    <citation type="submission" date="2025-08" db="UniProtKB">
        <authorList>
            <consortium name="RefSeq"/>
        </authorList>
    </citation>
    <scope>IDENTIFICATION</scope>
</reference>
<dbReference type="GO" id="GO:0046928">
    <property type="term" value="P:regulation of neurotransmitter secretion"/>
    <property type="evidence" value="ECO:0007669"/>
    <property type="project" value="TreeGrafter"/>
</dbReference>
<evidence type="ECO:0000256" key="2">
    <source>
        <dbReference type="ARBA" id="ARBA00022448"/>
    </source>
</evidence>
<sequence length="144" mass="15961">MRSGLGDTVKQLLCGFSADSAKDKDMGVQRSHSWEPVKLQSHPRQKAERDAAFARQKTQRASLRAHLREKYNLPKNPADEKQRGAAGAKPPLLPRDLRSIVQPNAAAWPVVPPNLPSGIDFDSWPTSLQSPAQSFPRLGQCRLM</sequence>
<keyword evidence="2" id="KW-0813">Transport</keyword>
<dbReference type="AlphaFoldDB" id="A0A6J1VQA3"/>
<dbReference type="GO" id="GO:0019905">
    <property type="term" value="F:syntaxin binding"/>
    <property type="evidence" value="ECO:0007669"/>
    <property type="project" value="InterPro"/>
</dbReference>
<comment type="similarity">
    <text evidence="1">Belongs to the complexin/synaphin family.</text>
</comment>
<evidence type="ECO:0000313" key="9">
    <source>
        <dbReference type="Proteomes" id="UP000504612"/>
    </source>
</evidence>